<keyword evidence="5" id="KW-1133">Transmembrane helix</keyword>
<reference evidence="13 14" key="1">
    <citation type="submission" date="2018-10" db="EMBL/GenBank/DDBJ databases">
        <title>Comparative functional genomics of the obligate endosymbiont Buchnera aphidicola.</title>
        <authorList>
            <person name="Chong R.A."/>
        </authorList>
    </citation>
    <scope>NUCLEOTIDE SEQUENCE [LARGE SCALE GENOMIC DNA]</scope>
    <source>
        <strain evidence="13 14">Aoe</strain>
    </source>
</reference>
<dbReference type="Gene3D" id="3.10.50.40">
    <property type="match status" value="1"/>
</dbReference>
<dbReference type="PANTHER" id="PTHR47529:SF1">
    <property type="entry name" value="PERIPLASMIC CHAPERONE PPID"/>
    <property type="match status" value="1"/>
</dbReference>
<dbReference type="EMBL" id="CP033012">
    <property type="protein sequence ID" value="QCI19485.1"/>
    <property type="molecule type" value="Genomic_DNA"/>
</dbReference>
<dbReference type="InterPro" id="IPR052029">
    <property type="entry name" value="PpiD_chaperone"/>
</dbReference>
<keyword evidence="7" id="KW-0143">Chaperone</keyword>
<evidence type="ECO:0000256" key="8">
    <source>
        <dbReference type="ARBA" id="ARBA00038408"/>
    </source>
</evidence>
<keyword evidence="4" id="KW-0812">Transmembrane</keyword>
<keyword evidence="2" id="KW-1003">Cell membrane</keyword>
<evidence type="ECO:0000256" key="7">
    <source>
        <dbReference type="ARBA" id="ARBA00023186"/>
    </source>
</evidence>
<evidence type="ECO:0000256" key="10">
    <source>
        <dbReference type="ARBA" id="ARBA00042775"/>
    </source>
</evidence>
<keyword evidence="14" id="KW-1185">Reference proteome</keyword>
<evidence type="ECO:0000313" key="13">
    <source>
        <dbReference type="EMBL" id="QCI19485.1"/>
    </source>
</evidence>
<dbReference type="SUPFAM" id="SSF109998">
    <property type="entry name" value="Triger factor/SurA peptide-binding domain-like"/>
    <property type="match status" value="1"/>
</dbReference>
<evidence type="ECO:0000256" key="2">
    <source>
        <dbReference type="ARBA" id="ARBA00022475"/>
    </source>
</evidence>
<feature type="signal peptide" evidence="11">
    <location>
        <begin position="1"/>
        <end position="24"/>
    </location>
</feature>
<dbReference type="AlphaFoldDB" id="A0A4D6Y4Y4"/>
<dbReference type="InterPro" id="IPR000297">
    <property type="entry name" value="PPIase_PpiC"/>
</dbReference>
<protein>
    <recommendedName>
        <fullName evidence="9">Periplasmic chaperone PpiD</fullName>
    </recommendedName>
    <alternativeName>
        <fullName evidence="10">Periplasmic folding chaperone</fullName>
    </alternativeName>
</protein>
<evidence type="ECO:0000256" key="9">
    <source>
        <dbReference type="ARBA" id="ARBA00040743"/>
    </source>
</evidence>
<evidence type="ECO:0000259" key="12">
    <source>
        <dbReference type="Pfam" id="PF13145"/>
    </source>
</evidence>
<dbReference type="GO" id="GO:0005886">
    <property type="term" value="C:plasma membrane"/>
    <property type="evidence" value="ECO:0007669"/>
    <property type="project" value="UniProtKB-SubCell"/>
</dbReference>
<sequence length="619" mass="73010">MKKIIVNSLLTLLAISLMISTTYTCIKKNSVKKEHVSNVDSIQKKESTLKYIYQLISLEKDAKSNNLLNNFYYKKINCTDHNYKKLLSNKIKSVLLDQYMNKIHFSLSPSFIKKKIQSLSFFKKNNKFNQVKFNKFLSILNISKQEYENFVNLQESKKKFLSVLKNTDFVTNAELKILLRSFSEHRIISQAKINICKQINREKIKPQNIKKYFNKHKSSFFYSEKLKINYIKLDMNKLKILINDNELKKWYIQHHKIYNIPEKRKFTIIKTKSKKEAKTIFASLLLGKNFEKIAKKRKRITNYIPLTKKNSTNWITKSSFPIEIQHASLVNNGDISKIICSKKNFFIFKLSGIIPSQKKLNLIPKKIFLSQLTNNKIYQKLPNINQKIKNKKNNLNYIAKKFKLNILHATLFSKKNTLKKLIDTILEKKMFKTMGIRSISSISNINLYTVDFKNGIYYLFNIEKYIPKKQKTISECKKEIENILKYIKIRKKIIMNLKKTIDTKPNNELQTLLNKQFFFSDKITLSQLNISPVQKFSFNLQFKLKNKPVYGIFVDPKGNIFLIACHNTFYSNSLNKKNVLLLQNYIKNYYSGVFLYNIINSLEQKSDIKNNTQLLRNIV</sequence>
<evidence type="ECO:0000256" key="6">
    <source>
        <dbReference type="ARBA" id="ARBA00023136"/>
    </source>
</evidence>
<keyword evidence="6" id="KW-0472">Membrane</keyword>
<dbReference type="InterPro" id="IPR046357">
    <property type="entry name" value="PPIase_dom_sf"/>
</dbReference>
<keyword evidence="11" id="KW-0732">Signal</keyword>
<dbReference type="Proteomes" id="UP000298677">
    <property type="component" value="Chromosome"/>
</dbReference>
<name>A0A4D6Y4Y4_9GAMM</name>
<evidence type="ECO:0000256" key="3">
    <source>
        <dbReference type="ARBA" id="ARBA00022519"/>
    </source>
</evidence>
<comment type="similarity">
    <text evidence="8">Belongs to the PpiD chaperone family.</text>
</comment>
<proteinExistence type="inferred from homology"/>
<keyword evidence="3" id="KW-0997">Cell inner membrane</keyword>
<feature type="chain" id="PRO_5020623780" description="Periplasmic chaperone PpiD" evidence="11">
    <location>
        <begin position="25"/>
        <end position="619"/>
    </location>
</feature>
<dbReference type="GO" id="GO:0003755">
    <property type="term" value="F:peptidyl-prolyl cis-trans isomerase activity"/>
    <property type="evidence" value="ECO:0007669"/>
    <property type="project" value="InterPro"/>
</dbReference>
<dbReference type="OrthoDB" id="9812372at2"/>
<feature type="domain" description="PpiC" evidence="12">
    <location>
        <begin position="243"/>
        <end position="358"/>
    </location>
</feature>
<dbReference type="InterPro" id="IPR027304">
    <property type="entry name" value="Trigger_fact/SurA_dom_sf"/>
</dbReference>
<evidence type="ECO:0000256" key="11">
    <source>
        <dbReference type="SAM" id="SignalP"/>
    </source>
</evidence>
<evidence type="ECO:0000313" key="14">
    <source>
        <dbReference type="Proteomes" id="UP000298677"/>
    </source>
</evidence>
<evidence type="ECO:0000256" key="4">
    <source>
        <dbReference type="ARBA" id="ARBA00022692"/>
    </source>
</evidence>
<dbReference type="Pfam" id="PF13624">
    <property type="entry name" value="SurA_N_3"/>
    <property type="match status" value="1"/>
</dbReference>
<evidence type="ECO:0000256" key="5">
    <source>
        <dbReference type="ARBA" id="ARBA00022989"/>
    </source>
</evidence>
<accession>A0A4D6Y4Y4</accession>
<evidence type="ECO:0000256" key="1">
    <source>
        <dbReference type="ARBA" id="ARBA00004382"/>
    </source>
</evidence>
<dbReference type="PANTHER" id="PTHR47529">
    <property type="entry name" value="PEPTIDYL-PROLYL CIS-TRANS ISOMERASE D"/>
    <property type="match status" value="1"/>
</dbReference>
<dbReference type="RefSeq" id="WP_158341963.1">
    <property type="nucleotide sequence ID" value="NZ_CP033012.1"/>
</dbReference>
<organism evidence="13 14">
    <name type="scientific">Buchnera aphidicola</name>
    <name type="common">Anoecia oenotherae</name>
    <dbReference type="NCBI Taxonomy" id="1241833"/>
    <lineage>
        <taxon>Bacteria</taxon>
        <taxon>Pseudomonadati</taxon>
        <taxon>Pseudomonadota</taxon>
        <taxon>Gammaproteobacteria</taxon>
        <taxon>Enterobacterales</taxon>
        <taxon>Erwiniaceae</taxon>
        <taxon>Buchnera</taxon>
    </lineage>
</organism>
<dbReference type="Pfam" id="PF13145">
    <property type="entry name" value="Rotamase_2"/>
    <property type="match status" value="1"/>
</dbReference>
<gene>
    <name evidence="13" type="ORF">D9V65_01895</name>
</gene>
<comment type="subcellular location">
    <subcellularLocation>
        <location evidence="1">Cell inner membrane</location>
        <topology evidence="1">Single-pass type II membrane protein</topology>
        <orientation evidence="1">Periplasmic side</orientation>
    </subcellularLocation>
</comment>